<sequence length="135" mass="15144">MSFLHLKKVYSVTGKLILLRFLPVYVRWAPRSLRMLQLGSQIGLSALPSREINGNSPWAIASEPFSIFSEVKLTATPLKIARYSRVNTAYVGGYLRCGLSSLRHDGLCYASYGQYPMVCDGTVARLSRRILDGKW</sequence>
<reference evidence="2" key="1">
    <citation type="journal article" date="2011" name="PLoS Genet.">
        <title>Genomic analysis of the necrotrophic fungal pathogens Sclerotinia sclerotiorum and Botrytis cinerea.</title>
        <authorList>
            <person name="Amselem J."/>
            <person name="Cuomo C.A."/>
            <person name="van Kan J.A."/>
            <person name="Viaud M."/>
            <person name="Benito E.P."/>
            <person name="Couloux A."/>
            <person name="Coutinho P.M."/>
            <person name="de Vries R.P."/>
            <person name="Dyer P.S."/>
            <person name="Fillinger S."/>
            <person name="Fournier E."/>
            <person name="Gout L."/>
            <person name="Hahn M."/>
            <person name="Kohn L."/>
            <person name="Lapalu N."/>
            <person name="Plummer K.M."/>
            <person name="Pradier J.M."/>
            <person name="Quevillon E."/>
            <person name="Sharon A."/>
            <person name="Simon A."/>
            <person name="ten Have A."/>
            <person name="Tudzynski B."/>
            <person name="Tudzynski P."/>
            <person name="Wincker P."/>
            <person name="Andrew M."/>
            <person name="Anthouard V."/>
            <person name="Beever R.E."/>
            <person name="Beffa R."/>
            <person name="Benoit I."/>
            <person name="Bouzid O."/>
            <person name="Brault B."/>
            <person name="Chen Z."/>
            <person name="Choquer M."/>
            <person name="Collemare J."/>
            <person name="Cotton P."/>
            <person name="Danchin E.G."/>
            <person name="Da Silva C."/>
            <person name="Gautier A."/>
            <person name="Giraud C."/>
            <person name="Giraud T."/>
            <person name="Gonzalez C."/>
            <person name="Grossetete S."/>
            <person name="Guldener U."/>
            <person name="Henrissat B."/>
            <person name="Howlett B.J."/>
            <person name="Kodira C."/>
            <person name="Kretschmer M."/>
            <person name="Lappartient A."/>
            <person name="Leroch M."/>
            <person name="Levis C."/>
            <person name="Mauceli E."/>
            <person name="Neuveglise C."/>
            <person name="Oeser B."/>
            <person name="Pearson M."/>
            <person name="Poulain J."/>
            <person name="Poussereau N."/>
            <person name="Quesneville H."/>
            <person name="Rascle C."/>
            <person name="Schumacher J."/>
            <person name="Segurens B."/>
            <person name="Sexton A."/>
            <person name="Silva E."/>
            <person name="Sirven C."/>
            <person name="Soanes D.M."/>
            <person name="Talbot N.J."/>
            <person name="Templeton M."/>
            <person name="Yandava C."/>
            <person name="Yarden O."/>
            <person name="Zeng Q."/>
            <person name="Rollins J.A."/>
            <person name="Lebrun M.H."/>
            <person name="Dickman M."/>
        </authorList>
    </citation>
    <scope>NUCLEOTIDE SEQUENCE [LARGE SCALE GENOMIC DNA]</scope>
    <source>
        <strain evidence="2">ATCC 18683 / 1980 / Ss-1</strain>
    </source>
</reference>
<dbReference type="EMBL" id="CH476626">
    <property type="protein sequence ID" value="EDO03031.1"/>
    <property type="molecule type" value="Genomic_DNA"/>
</dbReference>
<organism evidence="1 2">
    <name type="scientific">Sclerotinia sclerotiorum (strain ATCC 18683 / 1980 / Ss-1)</name>
    <name type="common">White mold</name>
    <name type="synonym">Whetzelinia sclerotiorum</name>
    <dbReference type="NCBI Taxonomy" id="665079"/>
    <lineage>
        <taxon>Eukaryota</taxon>
        <taxon>Fungi</taxon>
        <taxon>Dikarya</taxon>
        <taxon>Ascomycota</taxon>
        <taxon>Pezizomycotina</taxon>
        <taxon>Leotiomycetes</taxon>
        <taxon>Helotiales</taxon>
        <taxon>Sclerotiniaceae</taxon>
        <taxon>Sclerotinia</taxon>
    </lineage>
</organism>
<name>A7EJL5_SCLS1</name>
<dbReference type="AlphaFoldDB" id="A7EJL5"/>
<accession>A7EJL5</accession>
<evidence type="ECO:0000313" key="1">
    <source>
        <dbReference type="EMBL" id="EDO03031.1"/>
    </source>
</evidence>
<evidence type="ECO:0000313" key="2">
    <source>
        <dbReference type="Proteomes" id="UP000001312"/>
    </source>
</evidence>
<proteinExistence type="predicted"/>
<dbReference type="InParanoid" id="A7EJL5"/>
<dbReference type="GeneID" id="5490081"/>
<gene>
    <name evidence="1" type="ORF">SS1G_05509</name>
</gene>
<dbReference type="HOGENOM" id="CLU_1886990_0_0_1"/>
<dbReference type="Proteomes" id="UP000001312">
    <property type="component" value="Unassembled WGS sequence"/>
</dbReference>
<keyword evidence="2" id="KW-1185">Reference proteome</keyword>
<dbReference type="KEGG" id="ssl:SS1G_05509"/>
<dbReference type="RefSeq" id="XP_001594080.1">
    <property type="nucleotide sequence ID" value="XM_001594030.1"/>
</dbReference>
<protein>
    <submittedName>
        <fullName evidence="1">Uncharacterized protein</fullName>
    </submittedName>
</protein>